<dbReference type="OrthoDB" id="9811381at2"/>
<keyword evidence="9" id="KW-1185">Reference proteome</keyword>
<organism evidence="8 9">
    <name type="scientific">Tepidimicrobium xylanilyticum</name>
    <dbReference type="NCBI Taxonomy" id="1123352"/>
    <lineage>
        <taxon>Bacteria</taxon>
        <taxon>Bacillati</taxon>
        <taxon>Bacillota</taxon>
        <taxon>Tissierellia</taxon>
        <taxon>Tissierellales</taxon>
        <taxon>Tepidimicrobiaceae</taxon>
        <taxon>Tepidimicrobium</taxon>
    </lineage>
</organism>
<dbReference type="SUPFAM" id="SSF48013">
    <property type="entry name" value="NusB-like"/>
    <property type="match status" value="1"/>
</dbReference>
<protein>
    <recommendedName>
        <fullName evidence="6">Transcription antitermination protein NusB</fullName>
    </recommendedName>
    <alternativeName>
        <fullName evidence="6">Antitermination factor NusB</fullName>
    </alternativeName>
</protein>
<dbReference type="GO" id="GO:0005829">
    <property type="term" value="C:cytosol"/>
    <property type="evidence" value="ECO:0007669"/>
    <property type="project" value="TreeGrafter"/>
</dbReference>
<sequence>MGRRYARESTMKLLYQMEINSDFSNYMIDTFFEYNKFNPNEKEYIEKAISTIVENLDIIDHHIEENLEGWELHRLAKIDLCILRIAIYEIIYREDIPIEVSINEAIEIGRTYSTFESSKFINGVLGGFVRRRDEDGE</sequence>
<proteinExistence type="inferred from homology"/>
<dbReference type="RefSeq" id="WP_093754249.1">
    <property type="nucleotide sequence ID" value="NZ_BSYN01000009.1"/>
</dbReference>
<comment type="function">
    <text evidence="6">Involved in transcription antitermination. Required for transcription of ribosomal RNA (rRNA) genes. Binds specifically to the boxA antiterminator sequence of the ribosomal RNA (rrn) operons.</text>
</comment>
<evidence type="ECO:0000256" key="1">
    <source>
        <dbReference type="ARBA" id="ARBA00005952"/>
    </source>
</evidence>
<evidence type="ECO:0000256" key="3">
    <source>
        <dbReference type="ARBA" id="ARBA00022884"/>
    </source>
</evidence>
<evidence type="ECO:0000256" key="6">
    <source>
        <dbReference type="HAMAP-Rule" id="MF_00073"/>
    </source>
</evidence>
<keyword evidence="4 6" id="KW-0805">Transcription regulation</keyword>
<dbReference type="GO" id="GO:0031564">
    <property type="term" value="P:transcription antitermination"/>
    <property type="evidence" value="ECO:0007669"/>
    <property type="project" value="UniProtKB-KW"/>
</dbReference>
<evidence type="ECO:0000256" key="5">
    <source>
        <dbReference type="ARBA" id="ARBA00023163"/>
    </source>
</evidence>
<evidence type="ECO:0000256" key="2">
    <source>
        <dbReference type="ARBA" id="ARBA00022814"/>
    </source>
</evidence>
<dbReference type="EMBL" id="FNNG01000013">
    <property type="protein sequence ID" value="SDX56802.1"/>
    <property type="molecule type" value="Genomic_DNA"/>
</dbReference>
<dbReference type="InterPro" id="IPR035926">
    <property type="entry name" value="NusB-like_sf"/>
</dbReference>
<dbReference type="AlphaFoldDB" id="A0A1H3CRE1"/>
<dbReference type="Gene3D" id="1.10.940.10">
    <property type="entry name" value="NusB-like"/>
    <property type="match status" value="1"/>
</dbReference>
<dbReference type="Pfam" id="PF01029">
    <property type="entry name" value="NusB"/>
    <property type="match status" value="1"/>
</dbReference>
<keyword evidence="5 6" id="KW-0804">Transcription</keyword>
<dbReference type="InterPro" id="IPR006027">
    <property type="entry name" value="NusB_RsmB_TIM44"/>
</dbReference>
<dbReference type="HAMAP" id="MF_00073">
    <property type="entry name" value="NusB"/>
    <property type="match status" value="1"/>
</dbReference>
<dbReference type="PANTHER" id="PTHR11078:SF3">
    <property type="entry name" value="ANTITERMINATION NUSB DOMAIN-CONTAINING PROTEIN"/>
    <property type="match status" value="1"/>
</dbReference>
<evidence type="ECO:0000313" key="8">
    <source>
        <dbReference type="EMBL" id="SDX56802.1"/>
    </source>
</evidence>
<dbReference type="GO" id="GO:0003723">
    <property type="term" value="F:RNA binding"/>
    <property type="evidence" value="ECO:0007669"/>
    <property type="project" value="UniProtKB-UniRule"/>
</dbReference>
<name>A0A1H3CRE1_9FIRM</name>
<dbReference type="Proteomes" id="UP000198828">
    <property type="component" value="Unassembled WGS sequence"/>
</dbReference>
<dbReference type="PANTHER" id="PTHR11078">
    <property type="entry name" value="N UTILIZATION SUBSTANCE PROTEIN B-RELATED"/>
    <property type="match status" value="1"/>
</dbReference>
<gene>
    <name evidence="6" type="primary">nusB</name>
    <name evidence="8" type="ORF">SAMN05660923_02531</name>
</gene>
<evidence type="ECO:0000313" key="9">
    <source>
        <dbReference type="Proteomes" id="UP000198828"/>
    </source>
</evidence>
<dbReference type="InterPro" id="IPR011605">
    <property type="entry name" value="NusB_fam"/>
</dbReference>
<reference evidence="8 9" key="1">
    <citation type="submission" date="2016-10" db="EMBL/GenBank/DDBJ databases">
        <authorList>
            <person name="de Groot N.N."/>
        </authorList>
    </citation>
    <scope>NUCLEOTIDE SEQUENCE [LARGE SCALE GENOMIC DNA]</scope>
    <source>
        <strain evidence="8 9">DSM 23310</strain>
    </source>
</reference>
<accession>A0A1H3CRE1</accession>
<evidence type="ECO:0000259" key="7">
    <source>
        <dbReference type="Pfam" id="PF01029"/>
    </source>
</evidence>
<evidence type="ECO:0000256" key="4">
    <source>
        <dbReference type="ARBA" id="ARBA00023015"/>
    </source>
</evidence>
<keyword evidence="2 6" id="KW-0889">Transcription antitermination</keyword>
<keyword evidence="3 6" id="KW-0694">RNA-binding</keyword>
<feature type="domain" description="NusB/RsmB/TIM44" evidence="7">
    <location>
        <begin position="6"/>
        <end position="130"/>
    </location>
</feature>
<dbReference type="GO" id="GO:0006353">
    <property type="term" value="P:DNA-templated transcription termination"/>
    <property type="evidence" value="ECO:0007669"/>
    <property type="project" value="UniProtKB-UniRule"/>
</dbReference>
<comment type="similarity">
    <text evidence="1 6">Belongs to the NusB family.</text>
</comment>
<dbReference type="NCBIfam" id="TIGR01951">
    <property type="entry name" value="nusB"/>
    <property type="match status" value="1"/>
</dbReference>